<dbReference type="Gene3D" id="2.180.10.10">
    <property type="entry name" value="RHS repeat-associated core"/>
    <property type="match status" value="2"/>
</dbReference>
<evidence type="ECO:0000256" key="2">
    <source>
        <dbReference type="SAM" id="Phobius"/>
    </source>
</evidence>
<dbReference type="RefSeq" id="WP_128794430.1">
    <property type="nucleotide sequence ID" value="NZ_CP034669.1"/>
</dbReference>
<accession>A0A410RJC8</accession>
<dbReference type="InterPro" id="IPR050708">
    <property type="entry name" value="T6SS_VgrG/RHS"/>
</dbReference>
<feature type="compositionally biased region" description="Basic and acidic residues" evidence="1">
    <location>
        <begin position="1"/>
        <end position="15"/>
    </location>
</feature>
<gene>
    <name evidence="3" type="ORF">EJ065_0420</name>
</gene>
<feature type="transmembrane region" description="Helical" evidence="2">
    <location>
        <begin position="32"/>
        <end position="51"/>
    </location>
</feature>
<keyword evidence="2" id="KW-1133">Transmembrane helix</keyword>
<sequence length="2031" mass="221251">MSELHEGRDEGDVMRQESMGAATRKRRVARRAVYGVVVGTLLAGLGVAWATENLGNSEIDRAMDQAPLSPAPPLGGPSSAGLSQAAPIPVGSLRPVYTETDFQQSSAVGDFAFTRTFSASTEAGNLSLPEEKLPTPFGRVMNSNNTVTSLRWSHNLFSYVVFGRYDEMDPSGLDYLTINFCTIRTPWGAKIRFESCHPDMVAGSYATHYQERDVKLRWDGDGFTLLSPEGRFRYTLARSVASQTRVLPPRYIYTTAYFLTEVEPVSYGSPVVQSGPAGRRVLASLTYHTGAPSGCVALSPSFGTAGPLVQYATLANGSRLAFNYGSFPTRDPALRPAHPYECILTSVNLEEGTSGTGQGTRNVVTYDYQAQLGQTTPPIAGELSGALHGVGSAQSVPAGAEVPVPLHMTYSWQEISGTPVRMRWKVLRNDVLVTSKLLDKANGYVVNEEDASQRILNVSAATLNGPYCGPGRMGGTCGTSQLQAFNELIGIGTGSATPDATHLTRLFAVVQVPARGAWTTSSYVTCGYPGGDDPSSCRGLGRNLSPLQQRSWGIQNVELDTLDFSLVMTRTAQDSRGGYTVYTNGKAVQGDALPTQVPYQTSYGFVPPGEVKAIAEGATAADGSGALLSRSYTYDYGRAGTFPGYEQRVKTESSQSAMAGQPGVSESASWIYQYEAGTNRLMAKIRKGYTWNFMNGFSNPEIKYLATFYRTYRAFCGETPAAADPQARTVEVQGPCWVGGENATECMGSAPVTQYFYGAPNASNGQQQQLTRKRVFTLSVAVGSSYHCQNTPFEDTTYDAYDDQGRLLRMTEPNGVQTHLAYSAGKLVRKTVKAGALADLVTDYGYDDNSSHGDYIRHPDGRYEIQCYRSGTWPGTGCSGGVLTDKLQWKATASSATGVNYSERVNYGYRRGRLATEEVLAPGGVVRSRRTYDDDPLGRPTYQGFGEMWGEGPGSNISYSIPQLFDSEDNLIRQGLPYLSNSSRPPAFCGGFNTSSGALNTLPIECRSFAYDRLNRLVSMMDAAGTQGTAPTVTHISYNGVGKIQRVKQGCAAGSTEASCISQPALEYLYDDFGNLLEAKAPWGAAATPGYTPAPSVVRFAYNAQGQPVVRQTSSMAQNNTWALYASDALGRLVFTDMKTPTTTVRLAQYWYAGQAPSVPSGCPAAQPGQMHVMVDSFGTTWFAYDAFGRVSAKLRVRGEQYPLQACNTSPFFSGKDSPNHFFNYDAAGRLVGEIYPYGRGIEYRYHAASTGMPHRISAIYAAHLYPDGGSGNDPLITDITWEPYGGLGSYKIHRRGEAGVPAVAEVRYHRGGNNGSILECSAASFSQAVDGPGGPMGRLSGVSVTRNTLGDVFKRVYRYYADQTDEEATCILKSGSTDAASVQRYRGSSGLPGYDAKMQVVRATSTTLAGNTFLAMKELSYSYDARGNRTAETQNGFGVQSHYTSPLPHVDQLTHRMHTAPPCPAGQVGCLPYGVMAMYQYDRAGRMDTARWYRTSLAPQPYYTLNLNARASSSVELDGVYRQVLSTQDGGGGINYEYFYDATGRRRLKRSWDGREDEYFYADTRLLVDVGQVGSDPNTTDYVLDEYVWLDNRPVALIKSRFAHSPFLRVADNTTDCARFGQESDVPCGTYFPVSDGLGKPILLLDSQGRVSGVGDYDPFGQVNRVAHYAAARDAYDAPIAALQAPARSGLVTQVRARVEWAESYGQGGIFLANADGGNLVGGVNGWVPDGVVSRTTTIGWVPTPADGRFYVWMRPETWDYLSAEVHLSGFEYRQFESGAKPVWLPLRLPGQYFDPETDLFENRNRYYDPNLGRYTAPEPMLTDPSWVAKVIAKGVSPAVYAYANNNPIAMADPDGLQPFLTHDQITAAWVKGIKNINALQEMIKKIEADPNYKVEFKVEKWAKGNKIDQHAGAYSETAIDKNGKAIGTTIHYDPDYIQSPEGQERFMEGLRHRVTGYVMDRVSGISVDEALAHELGHAYGYFAGCTTESCINRSSMRWENFVRQSNGSGVRTYHKSSQFFDWLSGGVNP</sequence>
<organism evidence="3 4">
    <name type="scientific">Corallococcus coralloides</name>
    <name type="common">Myxococcus coralloides</name>
    <dbReference type="NCBI Taxonomy" id="184914"/>
    <lineage>
        <taxon>Bacteria</taxon>
        <taxon>Pseudomonadati</taxon>
        <taxon>Myxococcota</taxon>
        <taxon>Myxococcia</taxon>
        <taxon>Myxococcales</taxon>
        <taxon>Cystobacterineae</taxon>
        <taxon>Myxococcaceae</taxon>
        <taxon>Corallococcus</taxon>
    </lineage>
</organism>
<proteinExistence type="predicted"/>
<dbReference type="NCBIfam" id="TIGR03696">
    <property type="entry name" value="Rhs_assc_core"/>
    <property type="match status" value="1"/>
</dbReference>
<feature type="region of interest" description="Disordered" evidence="1">
    <location>
        <begin position="1"/>
        <end position="21"/>
    </location>
</feature>
<dbReference type="InterPro" id="IPR031325">
    <property type="entry name" value="RHS_repeat"/>
</dbReference>
<evidence type="ECO:0000256" key="1">
    <source>
        <dbReference type="SAM" id="MobiDB-lite"/>
    </source>
</evidence>
<feature type="region of interest" description="Disordered" evidence="1">
    <location>
        <begin position="64"/>
        <end position="85"/>
    </location>
</feature>
<name>A0A410RJC8_CORCK</name>
<feature type="compositionally biased region" description="Low complexity" evidence="1">
    <location>
        <begin position="76"/>
        <end position="85"/>
    </location>
</feature>
<reference evidence="3 4" key="1">
    <citation type="submission" date="2018-12" db="EMBL/GenBank/DDBJ databases">
        <title>Complete Genome Sequence of the Corallopyronin A producing Myxobacterium Corallococcus coralloides B035.</title>
        <authorList>
            <person name="Bouhired S.M."/>
            <person name="Rupp O."/>
            <person name="Blom J."/>
            <person name="Schaeberle T.F."/>
            <person name="Kehraus S."/>
            <person name="Schiefer A."/>
            <person name="Pfarr K."/>
            <person name="Goesmann A."/>
            <person name="Hoerauf A."/>
            <person name="Koenig G.M."/>
        </authorList>
    </citation>
    <scope>NUCLEOTIDE SEQUENCE [LARGE SCALE GENOMIC DNA]</scope>
    <source>
        <strain evidence="3 4">B035</strain>
    </source>
</reference>
<evidence type="ECO:0000313" key="3">
    <source>
        <dbReference type="EMBL" id="QAT82027.1"/>
    </source>
</evidence>
<keyword evidence="2" id="KW-0472">Membrane</keyword>
<dbReference type="PANTHER" id="PTHR32305:SF15">
    <property type="entry name" value="PROTEIN RHSA-RELATED"/>
    <property type="match status" value="1"/>
</dbReference>
<evidence type="ECO:0000313" key="4">
    <source>
        <dbReference type="Proteomes" id="UP000288758"/>
    </source>
</evidence>
<dbReference type="PANTHER" id="PTHR32305">
    <property type="match status" value="1"/>
</dbReference>
<dbReference type="InterPro" id="IPR022385">
    <property type="entry name" value="Rhs_assc_core"/>
</dbReference>
<dbReference type="EMBL" id="CP034669">
    <property type="protein sequence ID" value="QAT82027.1"/>
    <property type="molecule type" value="Genomic_DNA"/>
</dbReference>
<keyword evidence="2" id="KW-0812">Transmembrane</keyword>
<dbReference type="Pfam" id="PF05593">
    <property type="entry name" value="RHS_repeat"/>
    <property type="match status" value="1"/>
</dbReference>
<protein>
    <submittedName>
        <fullName evidence="3">RHS repeat family</fullName>
    </submittedName>
</protein>
<dbReference type="Proteomes" id="UP000288758">
    <property type="component" value="Chromosome"/>
</dbReference>